<organism evidence="6 7">
    <name type="scientific">Agrobacterium salinitolerans</name>
    <dbReference type="NCBI Taxonomy" id="1183413"/>
    <lineage>
        <taxon>Bacteria</taxon>
        <taxon>Pseudomonadati</taxon>
        <taxon>Pseudomonadota</taxon>
        <taxon>Alphaproteobacteria</taxon>
        <taxon>Hyphomicrobiales</taxon>
        <taxon>Rhizobiaceae</taxon>
        <taxon>Rhizobium/Agrobacterium group</taxon>
        <taxon>Agrobacterium</taxon>
    </lineage>
</organism>
<dbReference type="EMBL" id="JAPZLR010000011">
    <property type="protein sequence ID" value="MCZ7939267.1"/>
    <property type="molecule type" value="Genomic_DNA"/>
</dbReference>
<dbReference type="GO" id="GO:0043565">
    <property type="term" value="F:sequence-specific DNA binding"/>
    <property type="evidence" value="ECO:0007669"/>
    <property type="project" value="InterPro"/>
</dbReference>
<dbReference type="SMART" id="SM00342">
    <property type="entry name" value="HTH_ARAC"/>
    <property type="match status" value="1"/>
</dbReference>
<keyword evidence="3" id="KW-0804">Transcription</keyword>
<evidence type="ECO:0000256" key="4">
    <source>
        <dbReference type="SAM" id="MobiDB-lite"/>
    </source>
</evidence>
<protein>
    <submittedName>
        <fullName evidence="6">Helix-turn-helix domain-containing protein</fullName>
    </submittedName>
</protein>
<name>A0A9X3KQU3_9HYPH</name>
<evidence type="ECO:0000256" key="2">
    <source>
        <dbReference type="ARBA" id="ARBA00023125"/>
    </source>
</evidence>
<comment type="caution">
    <text evidence="6">The sequence shown here is derived from an EMBL/GenBank/DDBJ whole genome shotgun (WGS) entry which is preliminary data.</text>
</comment>
<dbReference type="InterPro" id="IPR018060">
    <property type="entry name" value="HTH_AraC"/>
</dbReference>
<dbReference type="PROSITE" id="PS00041">
    <property type="entry name" value="HTH_ARAC_FAMILY_1"/>
    <property type="match status" value="1"/>
</dbReference>
<proteinExistence type="predicted"/>
<dbReference type="AlphaFoldDB" id="A0A9X3KQU3"/>
<dbReference type="SUPFAM" id="SSF46689">
    <property type="entry name" value="Homeodomain-like"/>
    <property type="match status" value="2"/>
</dbReference>
<dbReference type="InterPro" id="IPR050204">
    <property type="entry name" value="AraC_XylS_family_regulators"/>
</dbReference>
<dbReference type="InterPro" id="IPR018062">
    <property type="entry name" value="HTH_AraC-typ_CS"/>
</dbReference>
<dbReference type="Gene3D" id="1.10.10.60">
    <property type="entry name" value="Homeodomain-like"/>
    <property type="match status" value="1"/>
</dbReference>
<evidence type="ECO:0000313" key="6">
    <source>
        <dbReference type="EMBL" id="MCZ7939267.1"/>
    </source>
</evidence>
<evidence type="ECO:0000256" key="3">
    <source>
        <dbReference type="ARBA" id="ARBA00023163"/>
    </source>
</evidence>
<keyword evidence="2" id="KW-0238">DNA-binding</keyword>
<evidence type="ECO:0000259" key="5">
    <source>
        <dbReference type="PROSITE" id="PS01124"/>
    </source>
</evidence>
<accession>A0A9X3KQU3</accession>
<dbReference type="Pfam" id="PF12833">
    <property type="entry name" value="HTH_18"/>
    <property type="match status" value="1"/>
</dbReference>
<dbReference type="RefSeq" id="WP_161596381.1">
    <property type="nucleotide sequence ID" value="NZ_JAPZLR010000011.1"/>
</dbReference>
<feature type="region of interest" description="Disordered" evidence="4">
    <location>
        <begin position="1"/>
        <end position="24"/>
    </location>
</feature>
<keyword evidence="1" id="KW-0805">Transcription regulation</keyword>
<dbReference type="GO" id="GO:0003700">
    <property type="term" value="F:DNA-binding transcription factor activity"/>
    <property type="evidence" value="ECO:0007669"/>
    <property type="project" value="InterPro"/>
</dbReference>
<sequence>MRSAGLPAFGMEASNAGSSSEADGETFLYSEDEPRDHKIFVEGKLYVVGRFRAWKGKRCPWAKLPFDPAPDVYILCLPASETESAAKLVSLTRTRGFITSSSRFGELIQLDHGSYVLLAFEKAAMIQQVSALIEGPVVDDVEFDCVVDLTTVSGSRLAALGNLVWYCINGSDGNSFPLLATEHLFQATMIALLNAVPNNYLRRVSQSTSPAVPWRVKRAIEYMHANLSRSLEVSEIAREIGTSVRALQSGFKQFKGTTILTYLRTIRLEAARKTLLGNTTSPSISDVARSTGFTHMGRFAAAYRQAFGETPSETIKLR</sequence>
<evidence type="ECO:0000256" key="1">
    <source>
        <dbReference type="ARBA" id="ARBA00023015"/>
    </source>
</evidence>
<dbReference type="PANTHER" id="PTHR46796">
    <property type="entry name" value="HTH-TYPE TRANSCRIPTIONAL ACTIVATOR RHAS-RELATED"/>
    <property type="match status" value="1"/>
</dbReference>
<reference evidence="6" key="1">
    <citation type="submission" date="2022-12" db="EMBL/GenBank/DDBJ databases">
        <title>Draft genome sequences of 22 rhizogenic Agrobacterium biovar 1 strains, the causative agent of hairy root disease.</title>
        <authorList>
            <person name="Kim N."/>
            <person name="Vargas P."/>
            <person name="Rediers H."/>
        </authorList>
    </citation>
    <scope>NUCLEOTIDE SEQUENCE</scope>
    <source>
        <strain evidence="6">ST15.13.006</strain>
    </source>
</reference>
<dbReference type="Proteomes" id="UP001151018">
    <property type="component" value="Unassembled WGS sequence"/>
</dbReference>
<feature type="domain" description="HTH araC/xylS-type" evidence="5">
    <location>
        <begin position="217"/>
        <end position="317"/>
    </location>
</feature>
<dbReference type="PANTHER" id="PTHR46796:SF12">
    <property type="entry name" value="HTH-TYPE DNA-BINDING TRANSCRIPTIONAL ACTIVATOR EUTR"/>
    <property type="match status" value="1"/>
</dbReference>
<dbReference type="PROSITE" id="PS01124">
    <property type="entry name" value="HTH_ARAC_FAMILY_2"/>
    <property type="match status" value="1"/>
</dbReference>
<dbReference type="InterPro" id="IPR009057">
    <property type="entry name" value="Homeodomain-like_sf"/>
</dbReference>
<evidence type="ECO:0000313" key="7">
    <source>
        <dbReference type="Proteomes" id="UP001151018"/>
    </source>
</evidence>
<gene>
    <name evidence="6" type="ORF">O9X88_17090</name>
</gene>